<dbReference type="Proteomes" id="UP000298347">
    <property type="component" value="Unassembled WGS sequence"/>
</dbReference>
<organism evidence="2 3">
    <name type="scientific">Sporolactobacillus shoreae</name>
    <dbReference type="NCBI Taxonomy" id="1465501"/>
    <lineage>
        <taxon>Bacteria</taxon>
        <taxon>Bacillati</taxon>
        <taxon>Bacillota</taxon>
        <taxon>Bacilli</taxon>
        <taxon>Bacillales</taxon>
        <taxon>Sporolactobacillaceae</taxon>
        <taxon>Sporolactobacillus</taxon>
    </lineage>
</organism>
<name>A0A4Z0GJP6_9BACL</name>
<dbReference type="Pfam" id="PF21747">
    <property type="entry name" value="YpoC"/>
    <property type="match status" value="1"/>
</dbReference>
<protein>
    <recommendedName>
        <fullName evidence="1">YpoC-like domain-containing protein</fullName>
    </recommendedName>
</protein>
<dbReference type="OrthoDB" id="2360594at2"/>
<accession>A0A4Z0GJP6</accession>
<gene>
    <name evidence="2" type="ORF">E4665_13445</name>
</gene>
<evidence type="ECO:0000313" key="2">
    <source>
        <dbReference type="EMBL" id="TGA97039.1"/>
    </source>
</evidence>
<proteinExistence type="predicted"/>
<dbReference type="InterPro" id="IPR048427">
    <property type="entry name" value="YpoC"/>
</dbReference>
<evidence type="ECO:0000313" key="3">
    <source>
        <dbReference type="Proteomes" id="UP000298347"/>
    </source>
</evidence>
<feature type="domain" description="YpoC-like" evidence="1">
    <location>
        <begin position="63"/>
        <end position="170"/>
    </location>
</feature>
<evidence type="ECO:0000259" key="1">
    <source>
        <dbReference type="Pfam" id="PF21747"/>
    </source>
</evidence>
<sequence>MENNVACIQVPESFCFPPFYGEEASLIKQGPSSEVTQYPFYYDIMYHIDPSSCAPWPWETETDYLRASWEKRRPAIRDTFHRRSANEARTPMILSLAEFIDQMFWVSGQPVRSLSPDQLITGLQSFAYAPLNLKERLGYIIDQPDRYLSFIQLNELQDELKKKLSVYRKQRQ</sequence>
<dbReference type="RefSeq" id="WP_135349308.1">
    <property type="nucleotide sequence ID" value="NZ_SRJD01000017.1"/>
</dbReference>
<reference evidence="2 3" key="1">
    <citation type="journal article" date="2015" name="Int. J. Syst. Evol. Microbiol.">
        <title>Sporolactobacillus shoreae sp. nov. and Sporolactobacillus spathodeae sp. nov., two spore-forming lactic acid bacteria isolated from tree barks in Thailand.</title>
        <authorList>
            <person name="Thamacharoensuk T."/>
            <person name="Kitahara M."/>
            <person name="Ohkuma M."/>
            <person name="Thongchul N."/>
            <person name="Tanasupawat S."/>
        </authorList>
    </citation>
    <scope>NUCLEOTIDE SEQUENCE [LARGE SCALE GENOMIC DNA]</scope>
    <source>
        <strain evidence="2 3">BK92</strain>
    </source>
</reference>
<dbReference type="EMBL" id="SRJD01000017">
    <property type="protein sequence ID" value="TGA97039.1"/>
    <property type="molecule type" value="Genomic_DNA"/>
</dbReference>
<dbReference type="AlphaFoldDB" id="A0A4Z0GJP6"/>
<keyword evidence="3" id="KW-1185">Reference proteome</keyword>
<comment type="caution">
    <text evidence="2">The sequence shown here is derived from an EMBL/GenBank/DDBJ whole genome shotgun (WGS) entry which is preliminary data.</text>
</comment>